<keyword evidence="12" id="KW-1185">Reference proteome</keyword>
<feature type="binding site" evidence="8">
    <location>
        <position position="22"/>
    </location>
    <ligand>
        <name>L-tyrosine</name>
        <dbReference type="ChEBI" id="CHEBI:58315"/>
    </ligand>
</feature>
<evidence type="ECO:0000256" key="6">
    <source>
        <dbReference type="ARBA" id="ARBA00023146"/>
    </source>
</evidence>
<dbReference type="CDD" id="cd00805">
    <property type="entry name" value="TyrRS_core"/>
    <property type="match status" value="1"/>
</dbReference>
<evidence type="ECO:0000256" key="7">
    <source>
        <dbReference type="ARBA" id="ARBA00048248"/>
    </source>
</evidence>
<dbReference type="InterPro" id="IPR036986">
    <property type="entry name" value="S4_RNA-bd_sf"/>
</dbReference>
<evidence type="ECO:0000256" key="8">
    <source>
        <dbReference type="HAMAP-Rule" id="MF_02006"/>
    </source>
</evidence>
<feature type="binding site" evidence="8">
    <location>
        <position position="242"/>
    </location>
    <ligand>
        <name>L-tyrosine</name>
        <dbReference type="ChEBI" id="CHEBI:58315"/>
    </ligand>
</feature>
<evidence type="ECO:0000313" key="11">
    <source>
        <dbReference type="EMBL" id="GAA3972352.1"/>
    </source>
</evidence>
<dbReference type="Gene3D" id="3.10.290.10">
    <property type="entry name" value="RNA-binding S4 domain"/>
    <property type="match status" value="1"/>
</dbReference>
<dbReference type="InterPro" id="IPR002307">
    <property type="entry name" value="Tyr-tRNA-ligase"/>
</dbReference>
<accession>A0ABP7PYY1</accession>
<organism evidence="11 12">
    <name type="scientific">Hymenobacter antarcticus</name>
    <dbReference type="NCBI Taxonomy" id="486270"/>
    <lineage>
        <taxon>Bacteria</taxon>
        <taxon>Pseudomonadati</taxon>
        <taxon>Bacteroidota</taxon>
        <taxon>Cytophagia</taxon>
        <taxon>Cytophagales</taxon>
        <taxon>Hymenobacteraceae</taxon>
        <taxon>Hymenobacter</taxon>
    </lineage>
</organism>
<proteinExistence type="inferred from homology"/>
<dbReference type="InterPro" id="IPR002305">
    <property type="entry name" value="aa-tRNA-synth_Ic"/>
</dbReference>
<keyword evidence="3 8" id="KW-0067">ATP-binding</keyword>
<keyword evidence="6 8" id="KW-0030">Aminoacyl-tRNA synthetase</keyword>
<dbReference type="PROSITE" id="PS00178">
    <property type="entry name" value="AA_TRNA_LIGASE_I"/>
    <property type="match status" value="1"/>
</dbReference>
<dbReference type="InterPro" id="IPR024107">
    <property type="entry name" value="Tyr-tRNA-ligase_bac_1"/>
</dbReference>
<comment type="caution">
    <text evidence="11">The sequence shown here is derived from an EMBL/GenBank/DDBJ whole genome shotgun (WGS) entry which is preliminary data.</text>
</comment>
<dbReference type="PANTHER" id="PTHR11766">
    <property type="entry name" value="TYROSYL-TRNA SYNTHETASE"/>
    <property type="match status" value="1"/>
</dbReference>
<comment type="subcellular location">
    <subcellularLocation>
        <location evidence="8">Cytoplasm</location>
    </subcellularLocation>
</comment>
<dbReference type="SUPFAM" id="SSF55174">
    <property type="entry name" value="Alpha-L RNA-binding motif"/>
    <property type="match status" value="1"/>
</dbReference>
<evidence type="ECO:0000259" key="10">
    <source>
        <dbReference type="Pfam" id="PF22421"/>
    </source>
</evidence>
<keyword evidence="4 9" id="KW-0694">RNA-binding</keyword>
<feature type="short sequence motif" description="'KMSKS' region" evidence="8">
    <location>
        <begin position="318"/>
        <end position="322"/>
    </location>
</feature>
<reference evidence="12" key="1">
    <citation type="journal article" date="2019" name="Int. J. Syst. Evol. Microbiol.">
        <title>The Global Catalogue of Microorganisms (GCM) 10K type strain sequencing project: providing services to taxonomists for standard genome sequencing and annotation.</title>
        <authorList>
            <consortium name="The Broad Institute Genomics Platform"/>
            <consortium name="The Broad Institute Genome Sequencing Center for Infectious Disease"/>
            <person name="Wu L."/>
            <person name="Ma J."/>
        </authorList>
    </citation>
    <scope>NUCLEOTIDE SEQUENCE [LARGE SCALE GENOMIC DNA]</scope>
    <source>
        <strain evidence="12">JCM 17217</strain>
    </source>
</reference>
<dbReference type="HAMAP" id="MF_02006">
    <property type="entry name" value="Tyr_tRNA_synth_type1"/>
    <property type="match status" value="1"/>
</dbReference>
<feature type="short sequence motif" description="'HIGH' region" evidence="8">
    <location>
        <begin position="27"/>
        <end position="36"/>
    </location>
</feature>
<dbReference type="EC" id="6.1.1.1" evidence="8"/>
<feature type="binding site" evidence="8">
    <location>
        <position position="238"/>
    </location>
    <ligand>
        <name>L-tyrosine</name>
        <dbReference type="ChEBI" id="CHEBI:58315"/>
    </ligand>
</feature>
<evidence type="ECO:0000256" key="1">
    <source>
        <dbReference type="ARBA" id="ARBA00022598"/>
    </source>
</evidence>
<feature type="binding site" evidence="8">
    <location>
        <position position="321"/>
    </location>
    <ligand>
        <name>ATP</name>
        <dbReference type="ChEBI" id="CHEBI:30616"/>
    </ligand>
</feature>
<dbReference type="InterPro" id="IPR054608">
    <property type="entry name" value="SYY-like_C"/>
</dbReference>
<evidence type="ECO:0000256" key="3">
    <source>
        <dbReference type="ARBA" id="ARBA00022840"/>
    </source>
</evidence>
<sequence>MYHDAMPGTAEHLAANAPITGYIGFDPTAASLHIGNLATIMLLVHLQRAGHRPVALVGGATGMIGDPSGKSAERNLLDEATLRHNQAGIQAQLEKFLDFSAGPTGALVVNNYDWFKEIGFLGFLREVGKHLTVNYMMAKDSVQKRIGQSNDNSQVKAIASELVNRSQSLSSAVSDLRSAHDSWTMLEISEPAILDDRIVDVNMATENVISSISSLNSELNSENREDSRNGISYTEFSYQLLQGYDFVHLNKTLNCTLQMGASDQWGNITTGTELIRRLANAEVEAAAADSSHSATQPLSHSKAYALTGQLITKADGTKYGKSETGTVWLAPALTSPYQFYQFFLNAADADAPRLIRVFTLLSQAAIEQLEAEHAAAPHLRILQKALAADVTTRVHSPAATEAAIAASQVLFGGGDLASLDEATLLDVFAGVPHLRVLRVDLPDLNAATLLSDITLHQIFTSKGEAKKMIQQGGVSINREKVASPDAHVAALTYLAGKYLVVQKGKKNYFLIELV</sequence>
<dbReference type="Pfam" id="PF22421">
    <property type="entry name" value="SYY_C-terminal"/>
    <property type="match status" value="1"/>
</dbReference>
<comment type="catalytic activity">
    <reaction evidence="7 8">
        <text>tRNA(Tyr) + L-tyrosine + ATP = L-tyrosyl-tRNA(Tyr) + AMP + diphosphate + H(+)</text>
        <dbReference type="Rhea" id="RHEA:10220"/>
        <dbReference type="Rhea" id="RHEA-COMP:9706"/>
        <dbReference type="Rhea" id="RHEA-COMP:9707"/>
        <dbReference type="ChEBI" id="CHEBI:15378"/>
        <dbReference type="ChEBI" id="CHEBI:30616"/>
        <dbReference type="ChEBI" id="CHEBI:33019"/>
        <dbReference type="ChEBI" id="CHEBI:58315"/>
        <dbReference type="ChEBI" id="CHEBI:78442"/>
        <dbReference type="ChEBI" id="CHEBI:78536"/>
        <dbReference type="ChEBI" id="CHEBI:456215"/>
        <dbReference type="EC" id="6.1.1.1"/>
    </reaction>
</comment>
<dbReference type="Proteomes" id="UP001501556">
    <property type="component" value="Unassembled WGS sequence"/>
</dbReference>
<protein>
    <recommendedName>
        <fullName evidence="8">Tyrosine--tRNA ligase</fullName>
        <ecNumber evidence="8">6.1.1.1</ecNumber>
    </recommendedName>
    <alternativeName>
        <fullName evidence="8">Tyrosyl-tRNA synthetase</fullName>
        <shortName evidence="8">TyrRS</shortName>
    </alternativeName>
</protein>
<name>A0ABP7PYY1_9BACT</name>
<comment type="subunit">
    <text evidence="8">Homodimer.</text>
</comment>
<evidence type="ECO:0000256" key="2">
    <source>
        <dbReference type="ARBA" id="ARBA00022741"/>
    </source>
</evidence>
<dbReference type="Gene3D" id="1.10.240.10">
    <property type="entry name" value="Tyrosyl-Transfer RNA Synthetase"/>
    <property type="match status" value="1"/>
</dbReference>
<evidence type="ECO:0000256" key="4">
    <source>
        <dbReference type="ARBA" id="ARBA00022884"/>
    </source>
</evidence>
<evidence type="ECO:0000313" key="12">
    <source>
        <dbReference type="Proteomes" id="UP001501556"/>
    </source>
</evidence>
<keyword evidence="1 8" id="KW-0436">Ligase</keyword>
<dbReference type="InterPro" id="IPR014729">
    <property type="entry name" value="Rossmann-like_a/b/a_fold"/>
</dbReference>
<dbReference type="PROSITE" id="PS50889">
    <property type="entry name" value="S4"/>
    <property type="match status" value="1"/>
</dbReference>
<keyword evidence="2 8" id="KW-0547">Nucleotide-binding</keyword>
<dbReference type="CDD" id="cd00165">
    <property type="entry name" value="S4"/>
    <property type="match status" value="1"/>
</dbReference>
<dbReference type="Gene3D" id="3.40.50.620">
    <property type="entry name" value="HUPs"/>
    <property type="match status" value="1"/>
</dbReference>
<dbReference type="Pfam" id="PF00579">
    <property type="entry name" value="tRNA-synt_1b"/>
    <property type="match status" value="2"/>
</dbReference>
<dbReference type="EMBL" id="BAABDI010000010">
    <property type="protein sequence ID" value="GAA3972352.1"/>
    <property type="molecule type" value="Genomic_DNA"/>
</dbReference>
<dbReference type="InterPro" id="IPR024088">
    <property type="entry name" value="Tyr-tRNA-ligase_bac-type"/>
</dbReference>
<feature type="domain" description="Tyrosine--tRNA ligase SYY-like C-terminal" evidence="10">
    <location>
        <begin position="447"/>
        <end position="511"/>
    </location>
</feature>
<dbReference type="PANTHER" id="PTHR11766:SF0">
    <property type="entry name" value="TYROSINE--TRNA LIGASE, MITOCHONDRIAL"/>
    <property type="match status" value="1"/>
</dbReference>
<evidence type="ECO:0000256" key="9">
    <source>
        <dbReference type="PROSITE-ProRule" id="PRU00182"/>
    </source>
</evidence>
<dbReference type="InterPro" id="IPR001412">
    <property type="entry name" value="aa-tRNA-synth_I_CS"/>
</dbReference>
<comment type="function">
    <text evidence="8">Catalyzes the attachment of tyrosine to tRNA(Tyr) in a two-step reaction: tyrosine is first activated by ATP to form Tyr-AMP and then transferred to the acceptor end of tRNA(Tyr).</text>
</comment>
<comment type="similarity">
    <text evidence="8">Belongs to the class-I aminoacyl-tRNA synthetase family. TyrS type 1 subfamily.</text>
</comment>
<keyword evidence="8" id="KW-0963">Cytoplasm</keyword>
<dbReference type="SUPFAM" id="SSF52374">
    <property type="entry name" value="Nucleotidylyl transferase"/>
    <property type="match status" value="1"/>
</dbReference>
<keyword evidence="5 8" id="KW-0648">Protein biosynthesis</keyword>
<dbReference type="NCBIfam" id="TIGR00234">
    <property type="entry name" value="tyrS"/>
    <property type="match status" value="2"/>
</dbReference>
<evidence type="ECO:0000256" key="5">
    <source>
        <dbReference type="ARBA" id="ARBA00022917"/>
    </source>
</evidence>
<gene>
    <name evidence="8" type="primary">tyrS</name>
    <name evidence="11" type="ORF">GCM10022407_17680</name>
</gene>